<name>A0ABX5A8B2_9ENTR</name>
<evidence type="ECO:0000313" key="3">
    <source>
        <dbReference type="Proteomes" id="UP000237025"/>
    </source>
</evidence>
<feature type="domain" description="Glycoside hydrolase family 19 catalytic" evidence="1">
    <location>
        <begin position="95"/>
        <end position="143"/>
    </location>
</feature>
<dbReference type="PANTHER" id="PTHR38477">
    <property type="entry name" value="HYPOTHETICAL EXPORTED PROTEIN"/>
    <property type="match status" value="1"/>
</dbReference>
<dbReference type="SUPFAM" id="SSF53955">
    <property type="entry name" value="Lysozyme-like"/>
    <property type="match status" value="1"/>
</dbReference>
<dbReference type="Pfam" id="PF00182">
    <property type="entry name" value="Glyco_hydro_19"/>
    <property type="match status" value="1"/>
</dbReference>
<dbReference type="InterPro" id="IPR000726">
    <property type="entry name" value="Glyco_hydro_19_cat"/>
</dbReference>
<evidence type="ECO:0000259" key="1">
    <source>
        <dbReference type="Pfam" id="PF00182"/>
    </source>
</evidence>
<keyword evidence="3" id="KW-1185">Reference proteome</keyword>
<dbReference type="Gene3D" id="1.10.530.10">
    <property type="match status" value="1"/>
</dbReference>
<dbReference type="EMBL" id="PQVW01000001">
    <property type="protein sequence ID" value="POZ33797.1"/>
    <property type="molecule type" value="Genomic_DNA"/>
</dbReference>
<dbReference type="Pfam" id="PF13645">
    <property type="entry name" value="YkuD_2"/>
    <property type="match status" value="1"/>
</dbReference>
<gene>
    <name evidence="2" type="ORF">C3712_01450</name>
</gene>
<dbReference type="InterPro" id="IPR032676">
    <property type="entry name" value="YkuD_2"/>
</dbReference>
<accession>A0ABX5A8B2</accession>
<dbReference type="Proteomes" id="UP000237025">
    <property type="component" value="Unassembled WGS sequence"/>
</dbReference>
<evidence type="ECO:0000313" key="2">
    <source>
        <dbReference type="EMBL" id="POZ33797.1"/>
    </source>
</evidence>
<proteinExistence type="predicted"/>
<reference evidence="2 3" key="1">
    <citation type="submission" date="2018-02" db="EMBL/GenBank/DDBJ databases">
        <title>Lelliotia aquatilis sp. nov., isolated from drinking water.</title>
        <authorList>
            <person name="Kaempfer P."/>
            <person name="Glaeser S."/>
            <person name="Exner M."/>
            <person name="Doijad S."/>
            <person name="Chakraborty T."/>
        </authorList>
    </citation>
    <scope>NUCLEOTIDE SEQUENCE [LARGE SCALE GENOMIC DNA]</scope>
    <source>
        <strain evidence="2 3">6331-17</strain>
    </source>
</reference>
<sequence>MFASQNCVKEIIMSLFNNDFLASIRKNFQSLNDEKELGGIKAIVEGFEAWSNKSDKRWLAYMLATAFHETNATMQPVKEAYWLSETWRKNHLSYYPYYGRGYVQLTHRENYQKAGDAIGVNLVDQLDRALEPDIAANVMFIGMDKGWFRGDNQGRHTLSRYFSATANDPVGARNIINGKETKIIHGQPVTVADMIAGYYTLFLEALGDGAQQVNTQTANLVASSTISPISKRFAEEAAILLPLAESLDLRSAMQTLLDKRAEKYPASHPRYWAIIDFDKKSDTRRLFIFDMEEGNISSYLCAHGEGSDPSNSGYATLFSNVDGSHMSSLGVYLCSETYFGSNGYSMRLDGLDESNSNARQRSIVIHPSNYVSDEFAAENHRVGRSYGCPAVDAQYSQSIIERLKLGSLLMAWKS</sequence>
<protein>
    <recommendedName>
        <fullName evidence="1">Glycoside hydrolase family 19 catalytic domain-containing protein</fullName>
    </recommendedName>
</protein>
<comment type="caution">
    <text evidence="2">The sequence shown here is derived from an EMBL/GenBank/DDBJ whole genome shotgun (WGS) entry which is preliminary data.</text>
</comment>
<dbReference type="PANTHER" id="PTHR38477:SF1">
    <property type="entry name" value="MUREIN L,D-TRANSPEPTIDASE CATALYTIC DOMAIN FAMILY PROTEIN"/>
    <property type="match status" value="1"/>
</dbReference>
<dbReference type="InterPro" id="IPR023346">
    <property type="entry name" value="Lysozyme-like_dom_sf"/>
</dbReference>
<organism evidence="2 3">
    <name type="scientific">Lelliottia aquatilis</name>
    <dbReference type="NCBI Taxonomy" id="2080838"/>
    <lineage>
        <taxon>Bacteria</taxon>
        <taxon>Pseudomonadati</taxon>
        <taxon>Pseudomonadota</taxon>
        <taxon>Gammaproteobacteria</taxon>
        <taxon>Enterobacterales</taxon>
        <taxon>Enterobacteriaceae</taxon>
        <taxon>Lelliottia</taxon>
    </lineage>
</organism>